<dbReference type="SUPFAM" id="SSF46785">
    <property type="entry name" value="Winged helix' DNA-binding domain"/>
    <property type="match status" value="1"/>
</dbReference>
<feature type="compositionally biased region" description="Low complexity" evidence="1">
    <location>
        <begin position="198"/>
        <end position="210"/>
    </location>
</feature>
<evidence type="ECO:0000313" key="2">
    <source>
        <dbReference type="EMBL" id="GHF99691.1"/>
    </source>
</evidence>
<keyword evidence="3" id="KW-1185">Reference proteome</keyword>
<comment type="caution">
    <text evidence="2">The sequence shown here is derived from an EMBL/GenBank/DDBJ whole genome shotgun (WGS) entry which is preliminary data.</text>
</comment>
<feature type="compositionally biased region" description="Basic residues" evidence="1">
    <location>
        <begin position="176"/>
        <end position="188"/>
    </location>
</feature>
<sequence length="287" mass="30109">MFNPPTLEDLQETRRANEKLVLEALDSKPEWVETELAKTTGLALSHLRAALASLLDQGRVRRLPGTGTRAVYGLADPGLADVPATPLTEDALRIREYLEGRADSALYMSDQLRLSREEIMAALSLLNAHGMITCTFVGSLVIFRLKEQQALDAEAAEAAAAAEAGAATEDATKPAAKAKKTAARSTKKAKADTEDQGAGDAEAAAPTKKAAPSKKAESAKKAEKPAAKKATPKAAEEAEDKPEKAASKPAKKAAPKKAASEAKVAAPAAGEPEKKPAVRKRVKQSAS</sequence>
<dbReference type="EMBL" id="BNAL01000008">
    <property type="protein sequence ID" value="GHF99691.1"/>
    <property type="molecule type" value="Genomic_DNA"/>
</dbReference>
<feature type="compositionally biased region" description="Basic and acidic residues" evidence="1">
    <location>
        <begin position="214"/>
        <end position="226"/>
    </location>
</feature>
<evidence type="ECO:0000313" key="3">
    <source>
        <dbReference type="Proteomes" id="UP000632154"/>
    </source>
</evidence>
<accession>A0ABQ3K2Z4</accession>
<dbReference type="InterPro" id="IPR036390">
    <property type="entry name" value="WH_DNA-bd_sf"/>
</dbReference>
<gene>
    <name evidence="2" type="ORF">GCM10017783_09740</name>
</gene>
<name>A0ABQ3K2Z4_9DEIO</name>
<feature type="region of interest" description="Disordered" evidence="1">
    <location>
        <begin position="165"/>
        <end position="287"/>
    </location>
</feature>
<evidence type="ECO:0000256" key="1">
    <source>
        <dbReference type="SAM" id="MobiDB-lite"/>
    </source>
</evidence>
<feature type="compositionally biased region" description="Low complexity" evidence="1">
    <location>
        <begin position="261"/>
        <end position="270"/>
    </location>
</feature>
<reference evidence="3" key="1">
    <citation type="journal article" date="2019" name="Int. J. Syst. Evol. Microbiol.">
        <title>The Global Catalogue of Microorganisms (GCM) 10K type strain sequencing project: providing services to taxonomists for standard genome sequencing and annotation.</title>
        <authorList>
            <consortium name="The Broad Institute Genomics Platform"/>
            <consortium name="The Broad Institute Genome Sequencing Center for Infectious Disease"/>
            <person name="Wu L."/>
            <person name="Ma J."/>
        </authorList>
    </citation>
    <scope>NUCLEOTIDE SEQUENCE [LARGE SCALE GENOMIC DNA]</scope>
    <source>
        <strain evidence="3">CGMCC 1.18439</strain>
    </source>
</reference>
<proteinExistence type="predicted"/>
<feature type="compositionally biased region" description="Basic residues" evidence="1">
    <location>
        <begin position="277"/>
        <end position="287"/>
    </location>
</feature>
<evidence type="ECO:0008006" key="4">
    <source>
        <dbReference type="Google" id="ProtNLM"/>
    </source>
</evidence>
<feature type="compositionally biased region" description="Low complexity" evidence="1">
    <location>
        <begin position="165"/>
        <end position="175"/>
    </location>
</feature>
<dbReference type="Proteomes" id="UP000632154">
    <property type="component" value="Unassembled WGS sequence"/>
</dbReference>
<organism evidence="2 3">
    <name type="scientific">Deinococcus piscis</name>
    <dbReference type="NCBI Taxonomy" id="394230"/>
    <lineage>
        <taxon>Bacteria</taxon>
        <taxon>Thermotogati</taxon>
        <taxon>Deinococcota</taxon>
        <taxon>Deinococci</taxon>
        <taxon>Deinococcales</taxon>
        <taxon>Deinococcaceae</taxon>
        <taxon>Deinococcus</taxon>
    </lineage>
</organism>
<protein>
    <recommendedName>
        <fullName evidence="4">Transcriptional regulator</fullName>
    </recommendedName>
</protein>